<evidence type="ECO:0000256" key="4">
    <source>
        <dbReference type="ARBA" id="ARBA00023136"/>
    </source>
</evidence>
<comment type="caution">
    <text evidence="7">Lacks conserved residue(s) required for the propagation of feature annotation.</text>
</comment>
<dbReference type="InterPro" id="IPR036352">
    <property type="entry name" value="Semap_dom_sf"/>
</dbReference>
<dbReference type="Pfam" id="PF01437">
    <property type="entry name" value="PSI"/>
    <property type="match status" value="1"/>
</dbReference>
<feature type="transmembrane region" description="Helical" evidence="8">
    <location>
        <begin position="830"/>
        <end position="857"/>
    </location>
</feature>
<dbReference type="InterPro" id="IPR001627">
    <property type="entry name" value="Semap_dom"/>
</dbReference>
<name>A0A9D4NVN2_DERFA</name>
<dbReference type="SMART" id="SM00630">
    <property type="entry name" value="Sema"/>
    <property type="match status" value="1"/>
</dbReference>
<dbReference type="GO" id="GO:0030215">
    <property type="term" value="F:semaphorin receptor binding"/>
    <property type="evidence" value="ECO:0007669"/>
    <property type="project" value="InterPro"/>
</dbReference>
<dbReference type="InterPro" id="IPR000884">
    <property type="entry name" value="TSP1_rpt"/>
</dbReference>
<feature type="domain" description="Sema" evidence="9">
    <location>
        <begin position="12"/>
        <end position="481"/>
    </location>
</feature>
<keyword evidence="6" id="KW-0325">Glycoprotein</keyword>
<dbReference type="FunFam" id="2.20.100.10:FF:000007">
    <property type="entry name" value="Thrombospondin 1"/>
    <property type="match status" value="1"/>
</dbReference>
<keyword evidence="2" id="KW-0677">Repeat</keyword>
<dbReference type="SUPFAM" id="SSF82895">
    <property type="entry name" value="TSP-1 type 1 repeat"/>
    <property type="match status" value="3"/>
</dbReference>
<reference evidence="10" key="2">
    <citation type="journal article" date="2021" name="World Allergy Organ. J.">
        <title>Chromosome-level assembly of Dermatophagoides farinae genome and transcriptome reveals two novel allergens Der f 37 and Der f 39.</title>
        <authorList>
            <person name="Chen J."/>
            <person name="Cai Z."/>
            <person name="Fan D."/>
            <person name="Hu J."/>
            <person name="Hou Y."/>
            <person name="He Y."/>
            <person name="Zhang Z."/>
            <person name="Zhao Z."/>
            <person name="Gao P."/>
            <person name="Hu W."/>
            <person name="Sun J."/>
            <person name="Li J."/>
            <person name="Ji K."/>
        </authorList>
    </citation>
    <scope>NUCLEOTIDE SEQUENCE</scope>
    <source>
        <strain evidence="10">JKM2019</strain>
    </source>
</reference>
<keyword evidence="8" id="KW-0812">Transmembrane</keyword>
<reference evidence="10" key="1">
    <citation type="submission" date="2020-06" db="EMBL/GenBank/DDBJ databases">
        <authorList>
            <person name="Ji K."/>
            <person name="Li J."/>
        </authorList>
    </citation>
    <scope>NUCLEOTIDE SEQUENCE</scope>
    <source>
        <strain evidence="10">JKM2019</strain>
        <tissue evidence="10">Whole body</tissue>
    </source>
</reference>
<dbReference type="Pfam" id="PF01403">
    <property type="entry name" value="Sema"/>
    <property type="match status" value="1"/>
</dbReference>
<dbReference type="Gene3D" id="3.30.1680.10">
    <property type="entry name" value="ligand-binding face of the semaphorins, domain 2"/>
    <property type="match status" value="1"/>
</dbReference>
<protein>
    <submittedName>
        <fullName evidence="10">Semaphorin-5a-like protein</fullName>
    </submittedName>
</protein>
<evidence type="ECO:0000256" key="5">
    <source>
        <dbReference type="ARBA" id="ARBA00023157"/>
    </source>
</evidence>
<gene>
    <name evidence="10" type="ORF">HUG17_2588</name>
</gene>
<dbReference type="EMBL" id="SDOV01000007">
    <property type="protein sequence ID" value="KAH7638555.1"/>
    <property type="molecule type" value="Genomic_DNA"/>
</dbReference>
<dbReference type="GO" id="GO:0005886">
    <property type="term" value="C:plasma membrane"/>
    <property type="evidence" value="ECO:0007669"/>
    <property type="project" value="TreeGrafter"/>
</dbReference>
<dbReference type="PRINTS" id="PR01705">
    <property type="entry name" value="TSP1REPEAT"/>
</dbReference>
<dbReference type="PANTHER" id="PTHR11036:SF79">
    <property type="entry name" value="SEMAPHORIN 5C, ISOFORM A"/>
    <property type="match status" value="1"/>
</dbReference>
<evidence type="ECO:0000259" key="9">
    <source>
        <dbReference type="PROSITE" id="PS51004"/>
    </source>
</evidence>
<dbReference type="Gene3D" id="2.130.10.10">
    <property type="entry name" value="YVTN repeat-like/Quinoprotein amine dehydrogenase"/>
    <property type="match status" value="1"/>
</dbReference>
<dbReference type="PROSITE" id="PS51004">
    <property type="entry name" value="SEMA"/>
    <property type="match status" value="1"/>
</dbReference>
<dbReference type="AlphaFoldDB" id="A0A9D4NVN2"/>
<dbReference type="InterPro" id="IPR036383">
    <property type="entry name" value="TSP1_rpt_sf"/>
</dbReference>
<dbReference type="Proteomes" id="UP000828236">
    <property type="component" value="Unassembled WGS sequence"/>
</dbReference>
<dbReference type="Gene3D" id="2.20.100.10">
    <property type="entry name" value="Thrombospondin type-1 (TSP1) repeat"/>
    <property type="match status" value="2"/>
</dbReference>
<evidence type="ECO:0000256" key="1">
    <source>
        <dbReference type="ARBA" id="ARBA00004167"/>
    </source>
</evidence>
<evidence type="ECO:0000256" key="8">
    <source>
        <dbReference type="SAM" id="Phobius"/>
    </source>
</evidence>
<accession>A0A9D4NVN2</accession>
<dbReference type="GO" id="GO:0071526">
    <property type="term" value="P:semaphorin-plexin signaling pathway"/>
    <property type="evidence" value="ECO:0007669"/>
    <property type="project" value="TreeGrafter"/>
</dbReference>
<dbReference type="SUPFAM" id="SSF101912">
    <property type="entry name" value="Sema domain"/>
    <property type="match status" value="1"/>
</dbReference>
<dbReference type="SUPFAM" id="SSF103575">
    <property type="entry name" value="Plexin repeat"/>
    <property type="match status" value="1"/>
</dbReference>
<evidence type="ECO:0000256" key="3">
    <source>
        <dbReference type="ARBA" id="ARBA00022902"/>
    </source>
</evidence>
<evidence type="ECO:0000313" key="10">
    <source>
        <dbReference type="EMBL" id="KAH7638555.1"/>
    </source>
</evidence>
<evidence type="ECO:0000256" key="2">
    <source>
        <dbReference type="ARBA" id="ARBA00022737"/>
    </source>
</evidence>
<organism evidence="10">
    <name type="scientific">Dermatophagoides farinae</name>
    <name type="common">American house dust mite</name>
    <dbReference type="NCBI Taxonomy" id="6954"/>
    <lineage>
        <taxon>Eukaryota</taxon>
        <taxon>Metazoa</taxon>
        <taxon>Ecdysozoa</taxon>
        <taxon>Arthropoda</taxon>
        <taxon>Chelicerata</taxon>
        <taxon>Arachnida</taxon>
        <taxon>Acari</taxon>
        <taxon>Acariformes</taxon>
        <taxon>Sarcoptiformes</taxon>
        <taxon>Astigmata</taxon>
        <taxon>Psoroptidia</taxon>
        <taxon>Analgoidea</taxon>
        <taxon>Pyroglyphidae</taxon>
        <taxon>Dermatophagoidinae</taxon>
        <taxon>Dermatophagoides</taxon>
    </lineage>
</organism>
<keyword evidence="3" id="KW-0524">Neurogenesis</keyword>
<comment type="subcellular location">
    <subcellularLocation>
        <location evidence="1">Membrane</location>
        <topology evidence="1">Single-pass membrane protein</topology>
    </subcellularLocation>
</comment>
<proteinExistence type="predicted"/>
<dbReference type="Pfam" id="PF00090">
    <property type="entry name" value="TSP_1"/>
    <property type="match status" value="3"/>
</dbReference>
<comment type="caution">
    <text evidence="10">The sequence shown here is derived from an EMBL/GenBank/DDBJ whole genome shotgun (WGS) entry which is preliminary data.</text>
</comment>
<keyword evidence="4 8" id="KW-0472">Membrane</keyword>
<dbReference type="PROSITE" id="PS50092">
    <property type="entry name" value="TSP1"/>
    <property type="match status" value="3"/>
</dbReference>
<dbReference type="InterPro" id="IPR015943">
    <property type="entry name" value="WD40/YVTN_repeat-like_dom_sf"/>
</dbReference>
<dbReference type="InterPro" id="IPR027231">
    <property type="entry name" value="Semaphorin"/>
</dbReference>
<sequence length="930" mass="108134">MRNQMLQNDNSSLTSSIAASLSSPDADIERYSHPEIQHYKPMFFDANRLKLFVGARDHILVLNLKDFTTTNKRDYYIPPTTEKKSKCHMKGMKPEECHNFITTLLEIPTMNYKDKQILVCGTNAYSPECEIRRLTDSFEMVSKSISINSYGPYWNTTSLLTTTGEFFYGGPLDLRGIDSSIFKQKEIVPPKSPLATYLDRRIVRSVQHDSNWISADANFVFSFEFNQHVYFLFRETAVEYLNVGKRVYSRIGRVCKDDPGWRESWTSFLKARINCSLPGSFPFYFDEIQSVDLINYGGTPTLYAIFNTPQNSIHGSAVCAFTMDSVLEAFRGPFKYQPSSSHLWERRDDNHDVFECQVTNTTNQSKSYSTLRLNSKYQQMDDAVQPIDGRPFIFAKNEHFKFIAVDLIKTKYFSTVEVMFVATIDGKLLKYVKWPDMTESCLIDEIQLIDSNENQFLSMQFWKDTESLYFGTEKEFIRSSVHQCHNYHNKDECIQSGDPYCGWHEIKMKCMRPPGNNLRDENWIQSDQPTCLPRWSKWFTCNEADNGLSRSTTNTDETCKCRKRPCMMANNLGDQHCYDGYEYQVSNCTRNGGWSEWTSWSSCMPSCGRGIQYRTRNCNNPIPSNNGKYCSGNDREERQCDNLPYCTWTSWSEWTNCSSDCNIISTSKRTRQCLDFNGNAVDNGFCQGPYIETMKCECKKHIEWTDWFISDLNTNEIVEQRNEIVMHKNNILPKNEQRVVSLKYCDNCGGHTYNFKGKDFLIKECSCDDESIWSDWSEWSICHNDIQIRERVCQLPDRSSCDGHYKEIKFCHSNGVITQRRIENDYRMNWTLLIIAIMLAIILSSGLTAIILIYCFYNNQKHNKPDLMMNHTISSEPNTYEEPEKYRITTPLNSNNNHHNNHYNIPSTLTRVATLKKQTSFRAKLDDSNY</sequence>
<keyword evidence="5" id="KW-1015">Disulfide bond</keyword>
<dbReference type="InterPro" id="IPR002165">
    <property type="entry name" value="Plexin_repeat"/>
</dbReference>
<dbReference type="GO" id="GO:0045499">
    <property type="term" value="F:chemorepellent activity"/>
    <property type="evidence" value="ECO:0007669"/>
    <property type="project" value="TreeGrafter"/>
</dbReference>
<evidence type="ECO:0000256" key="7">
    <source>
        <dbReference type="PROSITE-ProRule" id="PRU00352"/>
    </source>
</evidence>
<dbReference type="GO" id="GO:0007411">
    <property type="term" value="P:axon guidance"/>
    <property type="evidence" value="ECO:0007669"/>
    <property type="project" value="TreeGrafter"/>
</dbReference>
<evidence type="ECO:0000256" key="6">
    <source>
        <dbReference type="ARBA" id="ARBA00023180"/>
    </source>
</evidence>
<dbReference type="PANTHER" id="PTHR11036">
    <property type="entry name" value="SEMAPHORIN"/>
    <property type="match status" value="1"/>
</dbReference>
<dbReference type="GO" id="GO:0030335">
    <property type="term" value="P:positive regulation of cell migration"/>
    <property type="evidence" value="ECO:0007669"/>
    <property type="project" value="TreeGrafter"/>
</dbReference>
<dbReference type="SMART" id="SM00209">
    <property type="entry name" value="TSP1"/>
    <property type="match status" value="3"/>
</dbReference>
<keyword evidence="8" id="KW-1133">Transmembrane helix</keyword>